<reference evidence="2" key="2">
    <citation type="journal article" date="2015" name="Fish Shellfish Immunol.">
        <title>Early steps in the European eel (Anguilla anguilla)-Vibrio vulnificus interaction in the gills: Role of the RtxA13 toxin.</title>
        <authorList>
            <person name="Callol A."/>
            <person name="Pajuelo D."/>
            <person name="Ebbesson L."/>
            <person name="Teles M."/>
            <person name="MacKenzie S."/>
            <person name="Amaro C."/>
        </authorList>
    </citation>
    <scope>NUCLEOTIDE SEQUENCE</scope>
</reference>
<sequence length="59" mass="6783">MSAKSTTNFGACCVGKCVLPEIIIIIIIIIISYAYSKLQFHMRSYINMYIKGIIHLQWM</sequence>
<evidence type="ECO:0000313" key="2">
    <source>
        <dbReference type="EMBL" id="JAH38251.1"/>
    </source>
</evidence>
<proteinExistence type="predicted"/>
<protein>
    <submittedName>
        <fullName evidence="2">Uncharacterized protein</fullName>
    </submittedName>
</protein>
<dbReference type="AlphaFoldDB" id="A0A0E9SAH4"/>
<keyword evidence="1" id="KW-0812">Transmembrane</keyword>
<evidence type="ECO:0000256" key="1">
    <source>
        <dbReference type="SAM" id="Phobius"/>
    </source>
</evidence>
<feature type="transmembrane region" description="Helical" evidence="1">
    <location>
        <begin position="18"/>
        <end position="35"/>
    </location>
</feature>
<dbReference type="EMBL" id="GBXM01070326">
    <property type="protein sequence ID" value="JAH38251.1"/>
    <property type="molecule type" value="Transcribed_RNA"/>
</dbReference>
<keyword evidence="1" id="KW-1133">Transmembrane helix</keyword>
<keyword evidence="1" id="KW-0472">Membrane</keyword>
<accession>A0A0E9SAH4</accession>
<organism evidence="2">
    <name type="scientific">Anguilla anguilla</name>
    <name type="common">European freshwater eel</name>
    <name type="synonym">Muraena anguilla</name>
    <dbReference type="NCBI Taxonomy" id="7936"/>
    <lineage>
        <taxon>Eukaryota</taxon>
        <taxon>Metazoa</taxon>
        <taxon>Chordata</taxon>
        <taxon>Craniata</taxon>
        <taxon>Vertebrata</taxon>
        <taxon>Euteleostomi</taxon>
        <taxon>Actinopterygii</taxon>
        <taxon>Neopterygii</taxon>
        <taxon>Teleostei</taxon>
        <taxon>Anguilliformes</taxon>
        <taxon>Anguillidae</taxon>
        <taxon>Anguilla</taxon>
    </lineage>
</organism>
<name>A0A0E9SAH4_ANGAN</name>
<reference evidence="2" key="1">
    <citation type="submission" date="2014-11" db="EMBL/GenBank/DDBJ databases">
        <authorList>
            <person name="Amaro Gonzalez C."/>
        </authorList>
    </citation>
    <scope>NUCLEOTIDE SEQUENCE</scope>
</reference>